<dbReference type="Proteomes" id="UP001356427">
    <property type="component" value="Unassembled WGS sequence"/>
</dbReference>
<dbReference type="AlphaFoldDB" id="A0AAN8QP55"/>
<name>A0AAN8QP55_9TELE</name>
<organism evidence="2 3">
    <name type="scientific">Coregonus suidteri</name>
    <dbReference type="NCBI Taxonomy" id="861788"/>
    <lineage>
        <taxon>Eukaryota</taxon>
        <taxon>Metazoa</taxon>
        <taxon>Chordata</taxon>
        <taxon>Craniata</taxon>
        <taxon>Vertebrata</taxon>
        <taxon>Euteleostomi</taxon>
        <taxon>Actinopterygii</taxon>
        <taxon>Neopterygii</taxon>
        <taxon>Teleostei</taxon>
        <taxon>Protacanthopterygii</taxon>
        <taxon>Salmoniformes</taxon>
        <taxon>Salmonidae</taxon>
        <taxon>Coregoninae</taxon>
        <taxon>Coregonus</taxon>
    </lineage>
</organism>
<feature type="compositionally biased region" description="Basic and acidic residues" evidence="1">
    <location>
        <begin position="137"/>
        <end position="148"/>
    </location>
</feature>
<sequence>MPSQDTASRPPGQKPQWSSCMFCPDRGPRWHVLFPSQQQHRILQKHVYLKNSFSSSTELWTLLRSLDGWPTAPRSLGDRLPGQRCHRQSPGPRPLLIVETHPVAFVSPSRRPQLQTSTLRGQPSAMATGLSLGSWGHRGDSDHLKTPPEEGAIPSENWARHRDPAFTPPLHSRGIGEESNFKETDHKMDSYTSYQLWGPLSAFKKSLCGMWWSSALDEPSVDNSSVWDLHPVNTTDWPESHEVTSEFDQVERAIKRPSPLAFSPPVKGLREMSLSLSLHCFSDWALSPTDQHYEDLCSLFQNHTP</sequence>
<dbReference type="EMBL" id="JAGTTL010000015">
    <property type="protein sequence ID" value="KAK6311479.1"/>
    <property type="molecule type" value="Genomic_DNA"/>
</dbReference>
<protein>
    <submittedName>
        <fullName evidence="2">Uncharacterized protein</fullName>
    </submittedName>
</protein>
<gene>
    <name evidence="2" type="ORF">J4Q44_G00171430</name>
</gene>
<keyword evidence="3" id="KW-1185">Reference proteome</keyword>
<proteinExistence type="predicted"/>
<accession>A0AAN8QP55</accession>
<evidence type="ECO:0000256" key="1">
    <source>
        <dbReference type="SAM" id="MobiDB-lite"/>
    </source>
</evidence>
<feature type="region of interest" description="Disordered" evidence="1">
    <location>
        <begin position="74"/>
        <end position="94"/>
    </location>
</feature>
<feature type="region of interest" description="Disordered" evidence="1">
    <location>
        <begin position="137"/>
        <end position="176"/>
    </location>
</feature>
<evidence type="ECO:0000313" key="2">
    <source>
        <dbReference type="EMBL" id="KAK6311479.1"/>
    </source>
</evidence>
<reference evidence="2 3" key="1">
    <citation type="submission" date="2021-04" db="EMBL/GenBank/DDBJ databases">
        <authorList>
            <person name="De Guttry C."/>
            <person name="Zahm M."/>
            <person name="Klopp C."/>
            <person name="Cabau C."/>
            <person name="Louis A."/>
            <person name="Berthelot C."/>
            <person name="Parey E."/>
            <person name="Roest Crollius H."/>
            <person name="Montfort J."/>
            <person name="Robinson-Rechavi M."/>
            <person name="Bucao C."/>
            <person name="Bouchez O."/>
            <person name="Gislard M."/>
            <person name="Lluch J."/>
            <person name="Milhes M."/>
            <person name="Lampietro C."/>
            <person name="Lopez Roques C."/>
            <person name="Donnadieu C."/>
            <person name="Braasch I."/>
            <person name="Desvignes T."/>
            <person name="Postlethwait J."/>
            <person name="Bobe J."/>
            <person name="Wedekind C."/>
            <person name="Guiguen Y."/>
        </authorList>
    </citation>
    <scope>NUCLEOTIDE SEQUENCE [LARGE SCALE GENOMIC DNA]</scope>
    <source>
        <strain evidence="2">Cs_M1</strain>
        <tissue evidence="2">Blood</tissue>
    </source>
</reference>
<evidence type="ECO:0000313" key="3">
    <source>
        <dbReference type="Proteomes" id="UP001356427"/>
    </source>
</evidence>
<comment type="caution">
    <text evidence="2">The sequence shown here is derived from an EMBL/GenBank/DDBJ whole genome shotgun (WGS) entry which is preliminary data.</text>
</comment>